<dbReference type="RefSeq" id="WP_050670143.1">
    <property type="nucleotide sequence ID" value="NZ_LAIR01000002.1"/>
</dbReference>
<comment type="caution">
    <text evidence="1">The sequence shown here is derived from an EMBL/GenBank/DDBJ whole genome shotgun (WGS) entry which is preliminary data.</text>
</comment>
<evidence type="ECO:0000313" key="2">
    <source>
        <dbReference type="Proteomes" id="UP000037397"/>
    </source>
</evidence>
<keyword evidence="2" id="KW-1185">Reference proteome</keyword>
<proteinExistence type="predicted"/>
<organism evidence="1 2">
    <name type="scientific">Luteipulveratus halotolerans</name>
    <dbReference type="NCBI Taxonomy" id="1631356"/>
    <lineage>
        <taxon>Bacteria</taxon>
        <taxon>Bacillati</taxon>
        <taxon>Actinomycetota</taxon>
        <taxon>Actinomycetes</taxon>
        <taxon>Micrococcales</taxon>
        <taxon>Dermacoccaceae</taxon>
        <taxon>Luteipulveratus</taxon>
    </lineage>
</organism>
<reference evidence="2" key="1">
    <citation type="submission" date="2015-03" db="EMBL/GenBank/DDBJ databases">
        <title>Luteipulveratus halotolerans sp. nov., a novel actinobacterium (Dermacoccaceae) from Sarawak, Malaysia.</title>
        <authorList>
            <person name="Juboi H."/>
            <person name="Basik A."/>
            <person name="Shamsul S.S."/>
            <person name="Arnold P."/>
            <person name="Schmitt E.K."/>
            <person name="Sanglier J.-J."/>
            <person name="Yeo T."/>
        </authorList>
    </citation>
    <scope>NUCLEOTIDE SEQUENCE [LARGE SCALE GENOMIC DNA]</scope>
    <source>
        <strain evidence="2">C296001</strain>
    </source>
</reference>
<protein>
    <submittedName>
        <fullName evidence="1">Uncharacterized protein</fullName>
    </submittedName>
</protein>
<dbReference type="STRING" id="1631356.VV01_12310"/>
<name>A0A0L6CJG7_9MICO</name>
<accession>A0A0L6CJG7</accession>
<dbReference type="Proteomes" id="UP000037397">
    <property type="component" value="Unassembled WGS sequence"/>
</dbReference>
<evidence type="ECO:0000313" key="1">
    <source>
        <dbReference type="EMBL" id="KNX37755.1"/>
    </source>
</evidence>
<dbReference type="AlphaFoldDB" id="A0A0L6CJG7"/>
<gene>
    <name evidence="1" type="ORF">VV01_12310</name>
</gene>
<dbReference type="OrthoDB" id="3755682at2"/>
<dbReference type="EMBL" id="LAIR01000002">
    <property type="protein sequence ID" value="KNX37755.1"/>
    <property type="molecule type" value="Genomic_DNA"/>
</dbReference>
<sequence length="440" mass="45972">MHSDPHLIGGEMASWADLPDTAPLGALEAAALAAVPPSAARILLAGPRASLLHNAFPGRAVDVLVRGVPDAEALAEAGCAVLCGALDRVPAGSAYDVVVLLDPPETVLSPDSPGLSHGDTLGTAADALDDAGTLIALVPNEIGVDVLATERRPHRLDDDSAWWVGTGGYDVRRPFHRELRGLLSDAGLSLRAGRSVLPGAADPVVVVDSRSEDDVTATVEALAASVHVVPGADRAVDAVEAGATRDLAGAWLLVCGRTPGEITLPTLFAAAESGALASRRLPLLRALRDGDLHRLRGLLADLRSAGADDTAYEAALDDLAEQVAHRAGAHPFGPELDAEQVVAELRLLGGGSLPVARVRRPAPVAEAGTSRERELESALRDRSAQVASLHHKASQQERRIRALEHAVATSDSPWPRRTLLVMTAPTRRIVEAARSRARRG</sequence>